<dbReference type="Gene3D" id="3.30.70.1060">
    <property type="entry name" value="Dimeric alpha+beta barrel"/>
    <property type="match status" value="1"/>
</dbReference>
<accession>A0A918DLZ8</accession>
<evidence type="ECO:0000313" key="1">
    <source>
        <dbReference type="EMBL" id="GGO73314.1"/>
    </source>
</evidence>
<proteinExistence type="predicted"/>
<reference evidence="1" key="1">
    <citation type="journal article" date="2014" name="Int. J. Syst. Evol. Microbiol.">
        <title>Complete genome sequence of Corynebacterium casei LMG S-19264T (=DSM 44701T), isolated from a smear-ripened cheese.</title>
        <authorList>
            <consortium name="US DOE Joint Genome Institute (JGI-PGF)"/>
            <person name="Walter F."/>
            <person name="Albersmeier A."/>
            <person name="Kalinowski J."/>
            <person name="Ruckert C."/>
        </authorList>
    </citation>
    <scope>NUCLEOTIDE SEQUENCE</scope>
    <source>
        <strain evidence="1">CGMCC 1.7086</strain>
    </source>
</reference>
<keyword evidence="2" id="KW-1185">Reference proteome</keyword>
<organism evidence="1 2">
    <name type="scientific">Bowmanella pacifica</name>
    <dbReference type="NCBI Taxonomy" id="502051"/>
    <lineage>
        <taxon>Bacteria</taxon>
        <taxon>Pseudomonadati</taxon>
        <taxon>Pseudomonadota</taxon>
        <taxon>Gammaproteobacteria</taxon>
        <taxon>Alteromonadales</taxon>
        <taxon>Alteromonadaceae</taxon>
        <taxon>Bowmanella</taxon>
    </lineage>
</organism>
<name>A0A918DLZ8_9ALTE</name>
<dbReference type="EMBL" id="BMLS01000006">
    <property type="protein sequence ID" value="GGO73314.1"/>
    <property type="molecule type" value="Genomic_DNA"/>
</dbReference>
<evidence type="ECO:0008006" key="3">
    <source>
        <dbReference type="Google" id="ProtNLM"/>
    </source>
</evidence>
<dbReference type="RefSeq" id="WP_229702267.1">
    <property type="nucleotide sequence ID" value="NZ_BMLS01000006.1"/>
</dbReference>
<reference evidence="1" key="2">
    <citation type="submission" date="2020-09" db="EMBL/GenBank/DDBJ databases">
        <authorList>
            <person name="Sun Q."/>
            <person name="Zhou Y."/>
        </authorList>
    </citation>
    <scope>NUCLEOTIDE SEQUENCE</scope>
    <source>
        <strain evidence="1">CGMCC 1.7086</strain>
    </source>
</reference>
<gene>
    <name evidence="1" type="ORF">GCM10010982_33560</name>
</gene>
<protein>
    <recommendedName>
        <fullName evidence="3">YCII-related domain-containing protein</fullName>
    </recommendedName>
</protein>
<sequence>MHYVLIYHLSEDYLARRPMYRDAHIQQANAATMQGALLAGGALSDPTD</sequence>
<evidence type="ECO:0000313" key="2">
    <source>
        <dbReference type="Proteomes" id="UP000606935"/>
    </source>
</evidence>
<dbReference type="InterPro" id="IPR011008">
    <property type="entry name" value="Dimeric_a/b-barrel"/>
</dbReference>
<dbReference type="SUPFAM" id="SSF54909">
    <property type="entry name" value="Dimeric alpha+beta barrel"/>
    <property type="match status" value="1"/>
</dbReference>
<comment type="caution">
    <text evidence="1">The sequence shown here is derived from an EMBL/GenBank/DDBJ whole genome shotgun (WGS) entry which is preliminary data.</text>
</comment>
<dbReference type="Proteomes" id="UP000606935">
    <property type="component" value="Unassembled WGS sequence"/>
</dbReference>
<dbReference type="AlphaFoldDB" id="A0A918DLZ8"/>